<dbReference type="RefSeq" id="WP_123261242.1">
    <property type="nucleotide sequence ID" value="NZ_RJTX01000001.1"/>
</dbReference>
<dbReference type="EMBL" id="RJTX01000001">
    <property type="protein sequence ID" value="ROH99528.1"/>
    <property type="molecule type" value="Genomic_DNA"/>
</dbReference>
<evidence type="ECO:0000313" key="1">
    <source>
        <dbReference type="EMBL" id="ROH99528.1"/>
    </source>
</evidence>
<reference evidence="3" key="1">
    <citation type="submission" date="2018-11" db="EMBL/GenBank/DDBJ databases">
        <title>Proposal to divide the Flavobacteriaceae and reorganize its genera based on Amino Acid Identity values calculated from whole genome sequences.</title>
        <authorList>
            <person name="Nicholson A.C."/>
            <person name="Gulvik C.A."/>
            <person name="Whitney A.M."/>
            <person name="Humrighouse B.W."/>
            <person name="Bell M."/>
            <person name="Holmes B."/>
            <person name="Steigerwalt A."/>
            <person name="Villarma A."/>
            <person name="Sheth M."/>
            <person name="Batra D."/>
            <person name="Pryor J."/>
            <person name="Bernardet J.-F."/>
            <person name="Hugo C."/>
            <person name="Kampfer P."/>
            <person name="Newman J."/>
            <person name="Mcquiston J.R."/>
        </authorList>
    </citation>
    <scope>NUCLEOTIDE SEQUENCE [LARGE SCALE GENOMIC DNA]</scope>
    <source>
        <strain evidence="3">DSM 15235</strain>
    </source>
</reference>
<dbReference type="AlphaFoldDB" id="A0A3N0W5Y0"/>
<reference evidence="2 4" key="2">
    <citation type="submission" date="2019-03" db="EMBL/GenBank/DDBJ databases">
        <title>Genomic Encyclopedia of Archaeal and Bacterial Type Strains, Phase II (KMG-II): from individual species to whole genera.</title>
        <authorList>
            <person name="Goeker M."/>
        </authorList>
    </citation>
    <scope>NUCLEOTIDE SEQUENCE [LARGE SCALE GENOMIC DNA]</scope>
    <source>
        <strain evidence="2 4">DSM 15235</strain>
    </source>
</reference>
<dbReference type="Proteomes" id="UP000269375">
    <property type="component" value="Unassembled WGS sequence"/>
</dbReference>
<sequence>MGNPKFNSKMLKYFLSSDNDVKRFFHTKYIESKSDYYDFFSYFLNKYGIAIGIVANIQHSTNKYRAYINFAPKNILNEQSGEVNLIEDVSSDEANEVLAEKIIEMLEMSTYNDWTNPLFKL</sequence>
<evidence type="ECO:0000313" key="3">
    <source>
        <dbReference type="Proteomes" id="UP000269375"/>
    </source>
</evidence>
<proteinExistence type="predicted"/>
<evidence type="ECO:0000313" key="2">
    <source>
        <dbReference type="EMBL" id="TDX95566.1"/>
    </source>
</evidence>
<comment type="caution">
    <text evidence="1">The sequence shown here is derived from an EMBL/GenBank/DDBJ whole genome shotgun (WGS) entry which is preliminary data.</text>
</comment>
<accession>A0A3N0W5Y0</accession>
<dbReference type="OrthoDB" id="1449758at2"/>
<protein>
    <submittedName>
        <fullName evidence="1">Uncharacterized protein</fullName>
    </submittedName>
</protein>
<dbReference type="Proteomes" id="UP000295709">
    <property type="component" value="Unassembled WGS sequence"/>
</dbReference>
<organism evidence="1 3">
    <name type="scientific">Chryseobacterium daecheongense</name>
    <dbReference type="NCBI Taxonomy" id="192389"/>
    <lineage>
        <taxon>Bacteria</taxon>
        <taxon>Pseudomonadati</taxon>
        <taxon>Bacteroidota</taxon>
        <taxon>Flavobacteriia</taxon>
        <taxon>Flavobacteriales</taxon>
        <taxon>Weeksellaceae</taxon>
        <taxon>Chryseobacterium group</taxon>
        <taxon>Chryseobacterium</taxon>
    </lineage>
</organism>
<dbReference type="EMBL" id="SOQW01000001">
    <property type="protein sequence ID" value="TDX95566.1"/>
    <property type="molecule type" value="Genomic_DNA"/>
</dbReference>
<keyword evidence="4" id="KW-1185">Reference proteome</keyword>
<evidence type="ECO:0000313" key="4">
    <source>
        <dbReference type="Proteomes" id="UP000295709"/>
    </source>
</evidence>
<name>A0A3N0W5Y0_9FLAO</name>
<gene>
    <name evidence="2" type="ORF">BCF50_1347</name>
    <name evidence="1" type="ORF">EGI05_01145</name>
</gene>